<dbReference type="InterPro" id="IPR038765">
    <property type="entry name" value="Papain-like_cys_pep_sf"/>
</dbReference>
<accession>A0ABC9GJ10</accession>
<dbReference type="PANTHER" id="PTHR12606">
    <property type="entry name" value="SENTRIN/SUMO-SPECIFIC PROTEASE"/>
    <property type="match status" value="1"/>
</dbReference>
<dbReference type="Proteomes" id="UP001497457">
    <property type="component" value="Chromosome 9rd"/>
</dbReference>
<name>A0ABC9GJ10_9POAL</name>
<dbReference type="Pfam" id="PF02902">
    <property type="entry name" value="Peptidase_C48"/>
    <property type="match status" value="1"/>
</dbReference>
<feature type="domain" description="Ubiquitin-like protease family profile" evidence="5">
    <location>
        <begin position="1"/>
        <end position="169"/>
    </location>
</feature>
<reference evidence="7" key="1">
    <citation type="submission" date="2024-06" db="EMBL/GenBank/DDBJ databases">
        <authorList>
            <person name="Ryan C."/>
        </authorList>
    </citation>
    <scope>NUCLEOTIDE SEQUENCE [LARGE SCALE GENOMIC DNA]</scope>
</reference>
<dbReference type="InterPro" id="IPR003653">
    <property type="entry name" value="Peptidase_C48_C"/>
</dbReference>
<dbReference type="AlphaFoldDB" id="A0ABC9GJ10"/>
<evidence type="ECO:0000256" key="1">
    <source>
        <dbReference type="ARBA" id="ARBA00005234"/>
    </source>
</evidence>
<evidence type="ECO:0000313" key="7">
    <source>
        <dbReference type="Proteomes" id="UP001497457"/>
    </source>
</evidence>
<sequence>MWLNDSVMNSYIRLLKAQPTIKKREDGYAYLETTYNATNICQDTVASLRDQDETSFRLYRTLTYLEHDMVFFPINVKNTHWYLMVINGAKGVIQILDSKGTATRRPQVQHLLQGLQNRIKRLADLHLIGKHRWRDTQVKEWRLIECVNEKIQIDNSSCGLFTLEFMELWTGNKLSSMITQKDMTNFRLKLAVTLVNYPWNKVKGSPGWKYSDVEENYTPEENEKKK</sequence>
<reference evidence="6 7" key="2">
    <citation type="submission" date="2024-10" db="EMBL/GenBank/DDBJ databases">
        <authorList>
            <person name="Ryan C."/>
        </authorList>
    </citation>
    <scope>NUCLEOTIDE SEQUENCE [LARGE SCALE GENOMIC DNA]</scope>
</reference>
<keyword evidence="3" id="KW-0378">Hydrolase</keyword>
<keyword evidence="7" id="KW-1185">Reference proteome</keyword>
<evidence type="ECO:0000256" key="3">
    <source>
        <dbReference type="ARBA" id="ARBA00022801"/>
    </source>
</evidence>
<keyword evidence="2" id="KW-0645">Protease</keyword>
<evidence type="ECO:0000259" key="5">
    <source>
        <dbReference type="PROSITE" id="PS50600"/>
    </source>
</evidence>
<dbReference type="GO" id="GO:0006508">
    <property type="term" value="P:proteolysis"/>
    <property type="evidence" value="ECO:0007669"/>
    <property type="project" value="UniProtKB-KW"/>
</dbReference>
<keyword evidence="4" id="KW-0788">Thiol protease</keyword>
<comment type="similarity">
    <text evidence="1">Belongs to the peptidase C48 family.</text>
</comment>
<proteinExistence type="inferred from homology"/>
<dbReference type="Gene3D" id="3.40.395.10">
    <property type="entry name" value="Adenoviral Proteinase, Chain A"/>
    <property type="match status" value="1"/>
</dbReference>
<evidence type="ECO:0000313" key="6">
    <source>
        <dbReference type="EMBL" id="CAL5094545.1"/>
    </source>
</evidence>
<evidence type="ECO:0000256" key="2">
    <source>
        <dbReference type="ARBA" id="ARBA00022670"/>
    </source>
</evidence>
<dbReference type="EMBL" id="OZ075119">
    <property type="protein sequence ID" value="CAL5094545.1"/>
    <property type="molecule type" value="Genomic_DNA"/>
</dbReference>
<organism evidence="6 7">
    <name type="scientific">Urochloa decumbens</name>
    <dbReference type="NCBI Taxonomy" id="240449"/>
    <lineage>
        <taxon>Eukaryota</taxon>
        <taxon>Viridiplantae</taxon>
        <taxon>Streptophyta</taxon>
        <taxon>Embryophyta</taxon>
        <taxon>Tracheophyta</taxon>
        <taxon>Spermatophyta</taxon>
        <taxon>Magnoliopsida</taxon>
        <taxon>Liliopsida</taxon>
        <taxon>Poales</taxon>
        <taxon>Poaceae</taxon>
        <taxon>PACMAD clade</taxon>
        <taxon>Panicoideae</taxon>
        <taxon>Panicodae</taxon>
        <taxon>Paniceae</taxon>
        <taxon>Melinidinae</taxon>
        <taxon>Urochloa</taxon>
    </lineage>
</organism>
<evidence type="ECO:0000256" key="4">
    <source>
        <dbReference type="ARBA" id="ARBA00022807"/>
    </source>
</evidence>
<protein>
    <recommendedName>
        <fullName evidence="5">Ubiquitin-like protease family profile domain-containing protein</fullName>
    </recommendedName>
</protein>
<dbReference type="SUPFAM" id="SSF54001">
    <property type="entry name" value="Cysteine proteinases"/>
    <property type="match status" value="1"/>
</dbReference>
<dbReference type="PANTHER" id="PTHR12606:SF155">
    <property type="entry name" value="OS04G0316900 PROTEIN"/>
    <property type="match status" value="1"/>
</dbReference>
<dbReference type="PROSITE" id="PS50600">
    <property type="entry name" value="ULP_PROTEASE"/>
    <property type="match status" value="1"/>
</dbReference>
<dbReference type="GO" id="GO:0008234">
    <property type="term" value="F:cysteine-type peptidase activity"/>
    <property type="evidence" value="ECO:0007669"/>
    <property type="project" value="UniProtKB-KW"/>
</dbReference>
<gene>
    <name evidence="6" type="ORF">URODEC1_LOCUS115894</name>
</gene>